<dbReference type="OrthoDB" id="2985014at2759"/>
<protein>
    <submittedName>
        <fullName evidence="2">Uncharacterized protein</fullName>
    </submittedName>
</protein>
<dbReference type="AlphaFoldDB" id="A0A1M2VJF4"/>
<feature type="region of interest" description="Disordered" evidence="1">
    <location>
        <begin position="1"/>
        <end position="22"/>
    </location>
</feature>
<comment type="caution">
    <text evidence="2">The sequence shown here is derived from an EMBL/GenBank/DDBJ whole genome shotgun (WGS) entry which is preliminary data.</text>
</comment>
<proteinExistence type="predicted"/>
<keyword evidence="3" id="KW-1185">Reference proteome</keyword>
<evidence type="ECO:0000313" key="3">
    <source>
        <dbReference type="Proteomes" id="UP000184267"/>
    </source>
</evidence>
<gene>
    <name evidence="2" type="ORF">TRAPUB_1437</name>
</gene>
<organism evidence="2 3">
    <name type="scientific">Trametes pubescens</name>
    <name type="common">White-rot fungus</name>
    <dbReference type="NCBI Taxonomy" id="154538"/>
    <lineage>
        <taxon>Eukaryota</taxon>
        <taxon>Fungi</taxon>
        <taxon>Dikarya</taxon>
        <taxon>Basidiomycota</taxon>
        <taxon>Agaricomycotina</taxon>
        <taxon>Agaricomycetes</taxon>
        <taxon>Polyporales</taxon>
        <taxon>Polyporaceae</taxon>
        <taxon>Trametes</taxon>
    </lineage>
</organism>
<sequence>MPDTHSPSVRSEPRPADKVEEGPVMVQDSALSEGTFHQAQVAGIAERKHFFSPPDASLAEAVNRDADNVEFTEDEEVNSHVFVSTIWTDSVYRELCGGR</sequence>
<reference evidence="2 3" key="1">
    <citation type="submission" date="2016-10" db="EMBL/GenBank/DDBJ databases">
        <title>Genome sequence of the basidiomycete white-rot fungus Trametes pubescens.</title>
        <authorList>
            <person name="Makela M.R."/>
            <person name="Granchi Z."/>
            <person name="Peng M."/>
            <person name="De Vries R.P."/>
            <person name="Grigoriev I."/>
            <person name="Riley R."/>
            <person name="Hilden K."/>
        </authorList>
    </citation>
    <scope>NUCLEOTIDE SEQUENCE [LARGE SCALE GENOMIC DNA]</scope>
    <source>
        <strain evidence="2 3">FBCC735</strain>
    </source>
</reference>
<evidence type="ECO:0000313" key="2">
    <source>
        <dbReference type="EMBL" id="OJT07696.1"/>
    </source>
</evidence>
<evidence type="ECO:0000256" key="1">
    <source>
        <dbReference type="SAM" id="MobiDB-lite"/>
    </source>
</evidence>
<name>A0A1M2VJF4_TRAPU</name>
<feature type="compositionally biased region" description="Basic and acidic residues" evidence="1">
    <location>
        <begin position="11"/>
        <end position="21"/>
    </location>
</feature>
<accession>A0A1M2VJF4</accession>
<dbReference type="EMBL" id="MNAD01001140">
    <property type="protein sequence ID" value="OJT07696.1"/>
    <property type="molecule type" value="Genomic_DNA"/>
</dbReference>
<dbReference type="Proteomes" id="UP000184267">
    <property type="component" value="Unassembled WGS sequence"/>
</dbReference>